<organism evidence="1 2">
    <name type="scientific">Puccinia graminis f. sp. tritici</name>
    <dbReference type="NCBI Taxonomy" id="56615"/>
    <lineage>
        <taxon>Eukaryota</taxon>
        <taxon>Fungi</taxon>
        <taxon>Dikarya</taxon>
        <taxon>Basidiomycota</taxon>
        <taxon>Pucciniomycotina</taxon>
        <taxon>Pucciniomycetes</taxon>
        <taxon>Pucciniales</taxon>
        <taxon>Pucciniaceae</taxon>
        <taxon>Puccinia</taxon>
    </lineage>
</organism>
<name>A0A5B0NFL4_PUCGR</name>
<protein>
    <submittedName>
        <fullName evidence="1">Uncharacterized protein</fullName>
    </submittedName>
</protein>
<reference evidence="1 2" key="1">
    <citation type="submission" date="2019-05" db="EMBL/GenBank/DDBJ databases">
        <title>Emergence of the Ug99 lineage of the wheat stem rust pathogen through somatic hybridization.</title>
        <authorList>
            <person name="Li F."/>
            <person name="Upadhyaya N.M."/>
            <person name="Sperschneider J."/>
            <person name="Matny O."/>
            <person name="Nguyen-Phuc H."/>
            <person name="Mago R."/>
            <person name="Raley C."/>
            <person name="Miller M.E."/>
            <person name="Silverstein K.A.T."/>
            <person name="Henningsen E."/>
            <person name="Hirsch C.D."/>
            <person name="Visser B."/>
            <person name="Pretorius Z.A."/>
            <person name="Steffenson B.J."/>
            <person name="Schwessinger B."/>
            <person name="Dodds P.N."/>
            <person name="Figueroa M."/>
        </authorList>
    </citation>
    <scope>NUCLEOTIDE SEQUENCE [LARGE SCALE GENOMIC DNA]</scope>
    <source>
        <strain evidence="1">21-0</strain>
    </source>
</reference>
<sequence length="149" mass="16603">MIHLTPEETRRSVEMKTSFPCIFLITLTTLLANRAVGLLGRSAKVTAVSWPKQWVLPPHRAPPPEEFRLSQVTTLPVWKTLGLRFYPGDVDWSAHNQLNCEVTIRVHFKAEDGQRSSVVHNFASDSGHGLNIPHSTELTVDVVSVGGMH</sequence>
<dbReference type="AlphaFoldDB" id="A0A5B0NFL4"/>
<dbReference type="EMBL" id="VSWC01000105">
    <property type="protein sequence ID" value="KAA1087354.1"/>
    <property type="molecule type" value="Genomic_DNA"/>
</dbReference>
<proteinExistence type="predicted"/>
<keyword evidence="2" id="KW-1185">Reference proteome</keyword>
<evidence type="ECO:0000313" key="2">
    <source>
        <dbReference type="Proteomes" id="UP000324748"/>
    </source>
</evidence>
<dbReference type="OrthoDB" id="2508227at2759"/>
<accession>A0A5B0NFL4</accession>
<evidence type="ECO:0000313" key="1">
    <source>
        <dbReference type="EMBL" id="KAA1087354.1"/>
    </source>
</evidence>
<gene>
    <name evidence="1" type="ORF">PGT21_029660</name>
</gene>
<comment type="caution">
    <text evidence="1">The sequence shown here is derived from an EMBL/GenBank/DDBJ whole genome shotgun (WGS) entry which is preliminary data.</text>
</comment>
<dbReference type="Proteomes" id="UP000324748">
    <property type="component" value="Unassembled WGS sequence"/>
</dbReference>